<dbReference type="Proteomes" id="UP000193224">
    <property type="component" value="Unassembled WGS sequence"/>
</dbReference>
<dbReference type="EMBL" id="FWXB01000019">
    <property type="protein sequence ID" value="SMC14012.1"/>
    <property type="molecule type" value="Genomic_DNA"/>
</dbReference>
<dbReference type="InterPro" id="IPR056955">
    <property type="entry name" value="ORC-CDC6-like"/>
</dbReference>
<dbReference type="AlphaFoldDB" id="A0A1X7BWH7"/>
<sequence>MRINSSFNARNATPRQIAESFVVPDYFEQVAAFHNLVLVGPRGLGKTTIMKALTASGLKYLHQRDDLKGVLRDIDFGYVPIYIPAESIWRGNAQSISGALSEGHERDHILNGLFVDHCLHQLVSSFEDALVNADLGSGEDFHPWSVFLTEIEEKKVCNECSKFWGLHRAQNSFVGLKLALLQRSNEYRSAITSLPDRSALDIAMNYPKYDFLLMLKGFFDIVGSLRSGLRWSVCFDEMEIAPKRVLIQLYENLRSFDQRAVLKFSLFPYIDFYSFEQRMAASERGPTDGQDFHTVILANKFANPDYSLAKRLITNECALAGTHIGEFASYLNSSSAIHRGTRRFTDKGFERDYVAIHAMAAQAGDKSYVEYMRRNGINKSGDLQAVTGEKKRAQLIRKPAPIAEVRSYYLVKGGKRLDIDSRRTSAKGFGYYHGYDQILALTEGNPRAIKYYVTDLLRSLARKENSAVAQNRAISRNVDRFRALVSAHTYSRDIVSDQVQSPLQLVDKLGDALSEVLLGPEFQPEPSLSYEVKRLNPVLSDALVLAINSGALVVDQSTGGKQLIFDLEGCRFRVSHRLAPFYKLPTITGQPRMLSGLPTTRLSYRDQPDLLNWEKDDG</sequence>
<evidence type="ECO:0000313" key="1">
    <source>
        <dbReference type="EMBL" id="SMC14012.1"/>
    </source>
</evidence>
<dbReference type="Pfam" id="PF24389">
    <property type="entry name" value="ORC-CDC6-like"/>
    <property type="match status" value="1"/>
</dbReference>
<protein>
    <submittedName>
        <fullName evidence="1">Uncharacterized protein</fullName>
    </submittedName>
</protein>
<proteinExistence type="predicted"/>
<evidence type="ECO:0000313" key="2">
    <source>
        <dbReference type="Proteomes" id="UP000193224"/>
    </source>
</evidence>
<gene>
    <name evidence="1" type="ORF">ROA7745_03874</name>
</gene>
<keyword evidence="2" id="KW-1185">Reference proteome</keyword>
<name>A0A1X7BWH7_9RHOB</name>
<reference evidence="1 2" key="1">
    <citation type="submission" date="2017-03" db="EMBL/GenBank/DDBJ databases">
        <authorList>
            <person name="Afonso C.L."/>
            <person name="Miller P.J."/>
            <person name="Scott M.A."/>
            <person name="Spackman E."/>
            <person name="Goraichik I."/>
            <person name="Dimitrov K.M."/>
            <person name="Suarez D.L."/>
            <person name="Swayne D.E."/>
        </authorList>
    </citation>
    <scope>NUCLEOTIDE SEQUENCE [LARGE SCALE GENOMIC DNA]</scope>
    <source>
        <strain evidence="1 2">CECT 7745</strain>
    </source>
</reference>
<accession>A0A1X7BWH7</accession>
<organism evidence="1 2">
    <name type="scientific">Roseovarius aestuarii</name>
    <dbReference type="NCBI Taxonomy" id="475083"/>
    <lineage>
        <taxon>Bacteria</taxon>
        <taxon>Pseudomonadati</taxon>
        <taxon>Pseudomonadota</taxon>
        <taxon>Alphaproteobacteria</taxon>
        <taxon>Rhodobacterales</taxon>
        <taxon>Roseobacteraceae</taxon>
        <taxon>Roseovarius</taxon>
    </lineage>
</organism>